<evidence type="ECO:0000256" key="2">
    <source>
        <dbReference type="ARBA" id="ARBA00008829"/>
    </source>
</evidence>
<organism evidence="7 8">
    <name type="scientific">Oceanidesulfovibrio marinus</name>
    <dbReference type="NCBI Taxonomy" id="370038"/>
    <lineage>
        <taxon>Bacteria</taxon>
        <taxon>Pseudomonadati</taxon>
        <taxon>Thermodesulfobacteriota</taxon>
        <taxon>Desulfovibrionia</taxon>
        <taxon>Desulfovibrionales</taxon>
        <taxon>Desulfovibrionaceae</taxon>
        <taxon>Oceanidesulfovibrio</taxon>
    </lineage>
</organism>
<evidence type="ECO:0000259" key="6">
    <source>
        <dbReference type="Pfam" id="PF01979"/>
    </source>
</evidence>
<gene>
    <name evidence="7" type="primary">hydA</name>
    <name evidence="7" type="ORF">DQK91_07525</name>
</gene>
<reference evidence="7 8" key="1">
    <citation type="submission" date="2018-06" db="EMBL/GenBank/DDBJ databases">
        <title>Complete genome of Desulfovibrio marinus P48SEP.</title>
        <authorList>
            <person name="Crispim J.S."/>
            <person name="Vidigal P.M.P."/>
            <person name="Silva L.C.F."/>
            <person name="Araujo L.C."/>
            <person name="Laguardia C.N."/>
            <person name="Dias R.S."/>
            <person name="Sousa M.P."/>
            <person name="Paula S.O."/>
            <person name="Silva C."/>
        </authorList>
    </citation>
    <scope>NUCLEOTIDE SEQUENCE [LARGE SCALE GENOMIC DNA]</scope>
    <source>
        <strain evidence="7 8">P48SEP</strain>
    </source>
</reference>
<evidence type="ECO:0000256" key="3">
    <source>
        <dbReference type="ARBA" id="ARBA00022723"/>
    </source>
</evidence>
<comment type="PTM">
    <text evidence="5">Carbamylation allows a single lysine to coordinate two divalent metal cations.</text>
</comment>
<sequence length="458" mass="49043">MSFDCVIRSGTCITASDTFRADVGIRNGKIAAIGTDLSGTRVIDAAGKYVMPGAVDTHTHLDMPFGGTVAKDDFETGTIAAAFGGTTAVVDFCIQSRGQSLQQAADTWHAKAEGKAVVDYGFHIAITDMTDAVLAEMKTMIHAGYPSFKVFMVYDFRVSDTVLMQALTQAGEHGGLVCVHAENNDVVTSLIHKHLSEGKTAPRYHALSRPPLAEAEATGRACKLAQITGGPLFVVHLSCKAALQEVKRARRAGASVMAETCPQYLLLSQDNYEEPAFDGAKYVMSPPLRPKENQAPLWQGLARGDLVSVATDHCPFDFHGQKDMGADDFSRIPNGAPGIEPRLALMHEFGVNAGRFALNKLVALCSTNPAKAFGLYPHKGSLAIGADADIVVFDPDKNVTLSTSVLHENVDYTPYEGVQVTGWPVATLSRGEVVCMDGRLEAKPGRGQFIRRGAPSFL</sequence>
<dbReference type="SUPFAM" id="SSF51338">
    <property type="entry name" value="Composite domain of metallo-dependent hydrolases"/>
    <property type="match status" value="2"/>
</dbReference>
<evidence type="ECO:0000313" key="7">
    <source>
        <dbReference type="EMBL" id="TVM35235.1"/>
    </source>
</evidence>
<dbReference type="OrthoDB" id="9803027at2"/>
<keyword evidence="4 7" id="KW-0378">Hydrolase</keyword>
<dbReference type="CDD" id="cd01314">
    <property type="entry name" value="D-HYD"/>
    <property type="match status" value="1"/>
</dbReference>
<feature type="domain" description="Amidohydrolase-related" evidence="6">
    <location>
        <begin position="49"/>
        <end position="434"/>
    </location>
</feature>
<comment type="cofactor">
    <cofactor evidence="1">
        <name>Zn(2+)</name>
        <dbReference type="ChEBI" id="CHEBI:29105"/>
    </cofactor>
</comment>
<dbReference type="AlphaFoldDB" id="A0A6P1ZKE5"/>
<dbReference type="Proteomes" id="UP000434052">
    <property type="component" value="Unassembled WGS sequence"/>
</dbReference>
<comment type="caution">
    <text evidence="7">The sequence shown here is derived from an EMBL/GenBank/DDBJ whole genome shotgun (WGS) entry which is preliminary data.</text>
</comment>
<evidence type="ECO:0000256" key="4">
    <source>
        <dbReference type="ARBA" id="ARBA00022801"/>
    </source>
</evidence>
<dbReference type="PANTHER" id="PTHR11647:SF1">
    <property type="entry name" value="COLLAPSIN RESPONSE MEDIATOR PROTEIN"/>
    <property type="match status" value="1"/>
</dbReference>
<dbReference type="SUPFAM" id="SSF51556">
    <property type="entry name" value="Metallo-dependent hydrolases"/>
    <property type="match status" value="1"/>
</dbReference>
<dbReference type="Pfam" id="PF01979">
    <property type="entry name" value="Amidohydro_1"/>
    <property type="match status" value="1"/>
</dbReference>
<dbReference type="InterPro" id="IPR032466">
    <property type="entry name" value="Metal_Hydrolase"/>
</dbReference>
<accession>A0A6P1ZKE5</accession>
<dbReference type="EC" id="3.5.2.2" evidence="7"/>
<evidence type="ECO:0000313" key="8">
    <source>
        <dbReference type="Proteomes" id="UP000434052"/>
    </source>
</evidence>
<dbReference type="InterPro" id="IPR011059">
    <property type="entry name" value="Metal-dep_hydrolase_composite"/>
</dbReference>
<dbReference type="InterPro" id="IPR011778">
    <property type="entry name" value="Hydantoinase/dihydroPyrase"/>
</dbReference>
<keyword evidence="3" id="KW-0479">Metal-binding</keyword>
<feature type="modified residue" description="N6-carboxylysine" evidence="5">
    <location>
        <position position="149"/>
    </location>
</feature>
<dbReference type="NCBIfam" id="TIGR02033">
    <property type="entry name" value="D-hydantoinase"/>
    <property type="match status" value="1"/>
</dbReference>
<dbReference type="RefSeq" id="WP_144234796.1">
    <property type="nucleotide sequence ID" value="NZ_QMIF01000003.1"/>
</dbReference>
<proteinExistence type="inferred from homology"/>
<comment type="similarity">
    <text evidence="2">Belongs to the metallo-dependent hydrolases superfamily. Hydantoinase/dihydropyrimidinase family.</text>
</comment>
<dbReference type="GO" id="GO:0046872">
    <property type="term" value="F:metal ion binding"/>
    <property type="evidence" value="ECO:0007669"/>
    <property type="project" value="UniProtKB-KW"/>
</dbReference>
<dbReference type="InterPro" id="IPR050378">
    <property type="entry name" value="Metallo-dep_Hydrolases_sf"/>
</dbReference>
<dbReference type="FunFam" id="3.20.20.140:FF:000076">
    <property type="entry name" value="Dihydropyrimidinase like 2"/>
    <property type="match status" value="1"/>
</dbReference>
<evidence type="ECO:0000256" key="1">
    <source>
        <dbReference type="ARBA" id="ARBA00001947"/>
    </source>
</evidence>
<evidence type="ECO:0000256" key="5">
    <source>
        <dbReference type="PIRSR" id="PIRSR611778-50"/>
    </source>
</evidence>
<protein>
    <submittedName>
        <fullName evidence="7">Dihydropyrimidinase</fullName>
        <ecNumber evidence="7">3.5.2.2</ecNumber>
    </submittedName>
</protein>
<dbReference type="InterPro" id="IPR006680">
    <property type="entry name" value="Amidohydro-rel"/>
</dbReference>
<dbReference type="GO" id="GO:0005829">
    <property type="term" value="C:cytosol"/>
    <property type="evidence" value="ECO:0007669"/>
    <property type="project" value="TreeGrafter"/>
</dbReference>
<name>A0A6P1ZKE5_9BACT</name>
<dbReference type="EMBL" id="QMIF01000003">
    <property type="protein sequence ID" value="TVM35235.1"/>
    <property type="molecule type" value="Genomic_DNA"/>
</dbReference>
<dbReference type="PANTHER" id="PTHR11647">
    <property type="entry name" value="HYDRANTOINASE/DIHYDROPYRIMIDINASE FAMILY MEMBER"/>
    <property type="match status" value="1"/>
</dbReference>
<dbReference type="Gene3D" id="2.30.40.10">
    <property type="entry name" value="Urease, subunit C, domain 1"/>
    <property type="match status" value="1"/>
</dbReference>
<dbReference type="Gene3D" id="3.20.20.140">
    <property type="entry name" value="Metal-dependent hydrolases"/>
    <property type="match status" value="1"/>
</dbReference>
<dbReference type="GO" id="GO:0004157">
    <property type="term" value="F:dihydropyrimidinase activity"/>
    <property type="evidence" value="ECO:0007669"/>
    <property type="project" value="UniProtKB-EC"/>
</dbReference>